<name>A0A846ZJ13_9GAMM</name>
<proteinExistence type="predicted"/>
<sequence>MKAFSASGMAAALILSLATAGVAQAQPKQATAAQVRQLLEVTGSGKMMHGMMEQMNSRMASFMEQALPCVPASYWQDFAGPKAEQDMINKLVPVYQKHFTQRDMTGLLKFYRTPLGQKVIHEMPETMRESMQIGQSWGKNRMQAMVAQLKKDGTISADGKCPATKPDAKTGK</sequence>
<evidence type="ECO:0000259" key="2">
    <source>
        <dbReference type="Pfam" id="PF09832"/>
    </source>
</evidence>
<feature type="domain" description="DUF2059" evidence="2">
    <location>
        <begin position="85"/>
        <end position="143"/>
    </location>
</feature>
<dbReference type="EMBL" id="JAAZQD010000001">
    <property type="protein sequence ID" value="NKZ37782.1"/>
    <property type="molecule type" value="Genomic_DNA"/>
</dbReference>
<evidence type="ECO:0000313" key="3">
    <source>
        <dbReference type="EMBL" id="NKZ37782.1"/>
    </source>
</evidence>
<dbReference type="AlphaFoldDB" id="A0A846ZJ13"/>
<protein>
    <submittedName>
        <fullName evidence="3">DUF2059 domain-containing protein</fullName>
    </submittedName>
</protein>
<feature type="signal peptide" evidence="1">
    <location>
        <begin position="1"/>
        <end position="25"/>
    </location>
</feature>
<accession>A0A846ZJ13</accession>
<dbReference type="Pfam" id="PF09832">
    <property type="entry name" value="DUF2059"/>
    <property type="match status" value="1"/>
</dbReference>
<evidence type="ECO:0000256" key="1">
    <source>
        <dbReference type="SAM" id="SignalP"/>
    </source>
</evidence>
<dbReference type="InterPro" id="IPR018637">
    <property type="entry name" value="DUF2059"/>
</dbReference>
<comment type="caution">
    <text evidence="3">The sequence shown here is derived from an EMBL/GenBank/DDBJ whole genome shotgun (WGS) entry which is preliminary data.</text>
</comment>
<evidence type="ECO:0000313" key="4">
    <source>
        <dbReference type="Proteomes" id="UP000541636"/>
    </source>
</evidence>
<feature type="chain" id="PRO_5032988804" evidence="1">
    <location>
        <begin position="26"/>
        <end position="172"/>
    </location>
</feature>
<dbReference type="Proteomes" id="UP000541636">
    <property type="component" value="Unassembled WGS sequence"/>
</dbReference>
<dbReference type="RefSeq" id="WP_168608302.1">
    <property type="nucleotide sequence ID" value="NZ_JAAZQD010000001.1"/>
</dbReference>
<reference evidence="3 4" key="1">
    <citation type="journal article" date="2017" name="Int. J. Syst. Evol. Microbiol.">
        <title>Oleiagrimonas citrea sp. nov., a marine bacterium isolated from tidal flat sediment and emended description of the genus Oleiagrimonas Fang et al. 2015 and Oleiagrimonas soli.</title>
        <authorList>
            <person name="Yang S.H."/>
            <person name="Seo H.S."/>
            <person name="Seong C.N."/>
            <person name="Kwon K.K."/>
        </authorList>
    </citation>
    <scope>NUCLEOTIDE SEQUENCE [LARGE SCALE GENOMIC DNA]</scope>
    <source>
        <strain evidence="3 4">MEBiC09124</strain>
    </source>
</reference>
<organism evidence="3 4">
    <name type="scientific">Oleiagrimonas citrea</name>
    <dbReference type="NCBI Taxonomy" id="1665687"/>
    <lineage>
        <taxon>Bacteria</taxon>
        <taxon>Pseudomonadati</taxon>
        <taxon>Pseudomonadota</taxon>
        <taxon>Gammaproteobacteria</taxon>
        <taxon>Lysobacterales</taxon>
        <taxon>Rhodanobacteraceae</taxon>
        <taxon>Oleiagrimonas</taxon>
    </lineage>
</organism>
<gene>
    <name evidence="3" type="ORF">HF690_02300</name>
</gene>
<keyword evidence="4" id="KW-1185">Reference proteome</keyword>
<keyword evidence="1" id="KW-0732">Signal</keyword>